<name>A0A0F9C403_9ZZZZ</name>
<dbReference type="EMBL" id="LAZR01034899">
    <property type="protein sequence ID" value="KKL28984.1"/>
    <property type="molecule type" value="Genomic_DNA"/>
</dbReference>
<dbReference type="AlphaFoldDB" id="A0A0F9C403"/>
<evidence type="ECO:0000313" key="1">
    <source>
        <dbReference type="EMBL" id="KKL28984.1"/>
    </source>
</evidence>
<accession>A0A0F9C403</accession>
<sequence>LIVDKEVGEGAEPDYEDADATKSSELFMKIMKAFKITWEADALKTINLRAGQTRAAVDEVFDYEDLKVITRLEADRGTTTAGTDWSAAAADPIKDVRTAMRKMKVLKYIGDTAIIDPLRYEDLLSVVASNTWYAVTEAAVMKGGSSTIPFMGLKWIETSHCSDTTATIFKSGAMGGFQTGEAKKLGLNIFDDKDAQTTKVQVYERVVPCVTIRPNAVTTLTGL</sequence>
<protein>
    <recommendedName>
        <fullName evidence="2">Major capsid protein</fullName>
    </recommendedName>
</protein>
<dbReference type="SUPFAM" id="SSF56563">
    <property type="entry name" value="Major capsid protein gp5"/>
    <property type="match status" value="1"/>
</dbReference>
<reference evidence="1" key="1">
    <citation type="journal article" date="2015" name="Nature">
        <title>Complex archaea that bridge the gap between prokaryotes and eukaryotes.</title>
        <authorList>
            <person name="Spang A."/>
            <person name="Saw J.H."/>
            <person name="Jorgensen S.L."/>
            <person name="Zaremba-Niedzwiedzka K."/>
            <person name="Martijn J."/>
            <person name="Lind A.E."/>
            <person name="van Eijk R."/>
            <person name="Schleper C."/>
            <person name="Guy L."/>
            <person name="Ettema T.J."/>
        </authorList>
    </citation>
    <scope>NUCLEOTIDE SEQUENCE</scope>
</reference>
<comment type="caution">
    <text evidence="1">The sequence shown here is derived from an EMBL/GenBank/DDBJ whole genome shotgun (WGS) entry which is preliminary data.</text>
</comment>
<evidence type="ECO:0008006" key="2">
    <source>
        <dbReference type="Google" id="ProtNLM"/>
    </source>
</evidence>
<feature type="non-terminal residue" evidence="1">
    <location>
        <position position="1"/>
    </location>
</feature>
<organism evidence="1">
    <name type="scientific">marine sediment metagenome</name>
    <dbReference type="NCBI Taxonomy" id="412755"/>
    <lineage>
        <taxon>unclassified sequences</taxon>
        <taxon>metagenomes</taxon>
        <taxon>ecological metagenomes</taxon>
    </lineage>
</organism>
<gene>
    <name evidence="1" type="ORF">LCGC14_2369650</name>
</gene>
<proteinExistence type="predicted"/>